<dbReference type="GO" id="GO:0015074">
    <property type="term" value="P:DNA integration"/>
    <property type="evidence" value="ECO:0007669"/>
    <property type="project" value="UniProtKB-KW"/>
</dbReference>
<dbReference type="GO" id="GO:0006310">
    <property type="term" value="P:DNA recombination"/>
    <property type="evidence" value="ECO:0007669"/>
    <property type="project" value="UniProtKB-KW"/>
</dbReference>
<dbReference type="Gene3D" id="1.10.443.10">
    <property type="entry name" value="Intergrase catalytic core"/>
    <property type="match status" value="1"/>
</dbReference>
<dbReference type="InterPro" id="IPR010998">
    <property type="entry name" value="Integrase_recombinase_N"/>
</dbReference>
<dbReference type="Gene3D" id="1.10.150.130">
    <property type="match status" value="1"/>
</dbReference>
<organism evidence="8 9">
    <name type="scientific">Streptomyces broussonetiae</name>
    <dbReference type="NCBI Taxonomy" id="2686304"/>
    <lineage>
        <taxon>Bacteria</taxon>
        <taxon>Bacillati</taxon>
        <taxon>Actinomycetota</taxon>
        <taxon>Actinomycetes</taxon>
        <taxon>Kitasatosporales</taxon>
        <taxon>Streptomycetaceae</taxon>
        <taxon>Streptomyces</taxon>
    </lineage>
</organism>
<sequence length="442" mass="49120">MTTPRDTPASRRTRANGDGTVYQRKDRRWEAAGYVLAPGNTRKRVHVYGSTRTEALAKLTEKIAASNRGIPAVAAQGSLTAFLTYWLENVAVHQLRETTHTRYNAVVEQYLIPGLGRKKLAKLSAKDVRTWLNTLRTVCQCCARGTDARRDPNTQASRRPRCCALGQCCRKRLSPLTLAYIHSVLKSALEHAVREEEISRNVARNVRTGTPRPRRFNPLTADEARQFLAAAHGHRLAALFELALRTGLRKGELLGLHWEDLDLNSGTASIRRTLQRTHSSGLATLPTKTISSERRIALPASCVTSLRAHRARQAQEKEEAGSRWQDSSHVFTRPDGHPIEPATLTRHFNALLREARLRPIRFHDLRHSTATLLLEQGVELVVIKELLGHAHIGVTATVYAHVRLRLQRQAIDLLGHALGNLNGTATESDGNDDPPLGAAPVR</sequence>
<dbReference type="InterPro" id="IPR050090">
    <property type="entry name" value="Tyrosine_recombinase_XerCD"/>
</dbReference>
<dbReference type="PROSITE" id="PS51898">
    <property type="entry name" value="TYR_RECOMBINASE"/>
    <property type="match status" value="1"/>
</dbReference>
<name>A0A6I6N929_9ACTN</name>
<dbReference type="Proteomes" id="UP000436138">
    <property type="component" value="Chromosome"/>
</dbReference>
<gene>
    <name evidence="8" type="ORF">GQF42_35430</name>
</gene>
<dbReference type="PROSITE" id="PS51900">
    <property type="entry name" value="CB"/>
    <property type="match status" value="1"/>
</dbReference>
<dbReference type="GO" id="GO:0003677">
    <property type="term" value="F:DNA binding"/>
    <property type="evidence" value="ECO:0007669"/>
    <property type="project" value="UniProtKB-UniRule"/>
</dbReference>
<dbReference type="EMBL" id="CP047020">
    <property type="protein sequence ID" value="QHA07882.1"/>
    <property type="molecule type" value="Genomic_DNA"/>
</dbReference>
<feature type="region of interest" description="Disordered" evidence="5">
    <location>
        <begin position="312"/>
        <end position="339"/>
    </location>
</feature>
<dbReference type="SUPFAM" id="SSF56349">
    <property type="entry name" value="DNA breaking-rejoining enzymes"/>
    <property type="match status" value="1"/>
</dbReference>
<dbReference type="PANTHER" id="PTHR30349:SF91">
    <property type="entry name" value="INTA PROTEIN"/>
    <property type="match status" value="1"/>
</dbReference>
<evidence type="ECO:0000256" key="5">
    <source>
        <dbReference type="SAM" id="MobiDB-lite"/>
    </source>
</evidence>
<evidence type="ECO:0000256" key="2">
    <source>
        <dbReference type="ARBA" id="ARBA00023125"/>
    </source>
</evidence>
<evidence type="ECO:0000259" key="6">
    <source>
        <dbReference type="PROSITE" id="PS51898"/>
    </source>
</evidence>
<dbReference type="AlphaFoldDB" id="A0A6I6N929"/>
<dbReference type="InterPro" id="IPR013762">
    <property type="entry name" value="Integrase-like_cat_sf"/>
</dbReference>
<dbReference type="KEGG" id="sbro:GQF42_35430"/>
<keyword evidence="1" id="KW-0229">DNA integration</keyword>
<dbReference type="InterPro" id="IPR002104">
    <property type="entry name" value="Integrase_catalytic"/>
</dbReference>
<evidence type="ECO:0000256" key="1">
    <source>
        <dbReference type="ARBA" id="ARBA00022908"/>
    </source>
</evidence>
<keyword evidence="9" id="KW-1185">Reference proteome</keyword>
<dbReference type="RefSeq" id="WP_158926790.1">
    <property type="nucleotide sequence ID" value="NZ_CP047020.1"/>
</dbReference>
<feature type="domain" description="Tyr recombinase" evidence="6">
    <location>
        <begin position="214"/>
        <end position="412"/>
    </location>
</feature>
<reference evidence="8 9" key="1">
    <citation type="submission" date="2019-12" db="EMBL/GenBank/DDBJ databases">
        <title>Streptomyces sp. strain T44 isolated from rhizosphere soil of Broussonetia papyrifera.</title>
        <authorList>
            <person name="Mo P."/>
        </authorList>
    </citation>
    <scope>NUCLEOTIDE SEQUENCE [LARGE SCALE GENOMIC DNA]</scope>
    <source>
        <strain evidence="8 9">T44</strain>
    </source>
</reference>
<evidence type="ECO:0000256" key="3">
    <source>
        <dbReference type="ARBA" id="ARBA00023172"/>
    </source>
</evidence>
<feature type="region of interest" description="Disordered" evidence="5">
    <location>
        <begin position="423"/>
        <end position="442"/>
    </location>
</feature>
<dbReference type="Pfam" id="PF14659">
    <property type="entry name" value="Phage_int_SAM_3"/>
    <property type="match status" value="1"/>
</dbReference>
<keyword evidence="2 4" id="KW-0238">DNA-binding</keyword>
<evidence type="ECO:0000259" key="7">
    <source>
        <dbReference type="PROSITE" id="PS51900"/>
    </source>
</evidence>
<keyword evidence="3" id="KW-0233">DNA recombination</keyword>
<dbReference type="PANTHER" id="PTHR30349">
    <property type="entry name" value="PHAGE INTEGRASE-RELATED"/>
    <property type="match status" value="1"/>
</dbReference>
<evidence type="ECO:0000256" key="4">
    <source>
        <dbReference type="PROSITE-ProRule" id="PRU01248"/>
    </source>
</evidence>
<evidence type="ECO:0000313" key="8">
    <source>
        <dbReference type="EMBL" id="QHA07882.1"/>
    </source>
</evidence>
<evidence type="ECO:0000313" key="9">
    <source>
        <dbReference type="Proteomes" id="UP000436138"/>
    </source>
</evidence>
<dbReference type="CDD" id="cd01189">
    <property type="entry name" value="INT_ICEBs1_C_like"/>
    <property type="match status" value="1"/>
</dbReference>
<accession>A0A6I6N929</accession>
<proteinExistence type="predicted"/>
<dbReference type="InterPro" id="IPR004107">
    <property type="entry name" value="Integrase_SAM-like_N"/>
</dbReference>
<feature type="domain" description="Core-binding (CB)" evidence="7">
    <location>
        <begin position="77"/>
        <end position="193"/>
    </location>
</feature>
<dbReference type="InterPro" id="IPR011010">
    <property type="entry name" value="DNA_brk_join_enz"/>
</dbReference>
<dbReference type="InterPro" id="IPR044068">
    <property type="entry name" value="CB"/>
</dbReference>
<protein>
    <submittedName>
        <fullName evidence="8">Tyrosine-type recombinase/integrase</fullName>
    </submittedName>
</protein>
<dbReference type="Pfam" id="PF00589">
    <property type="entry name" value="Phage_integrase"/>
    <property type="match status" value="1"/>
</dbReference>